<name>A0A7Y7XE70_9PSED</name>
<evidence type="ECO:0000259" key="2">
    <source>
        <dbReference type="Pfam" id="PF07510"/>
    </source>
</evidence>
<feature type="domain" description="GmrSD restriction endonucleases C-terminal" evidence="2">
    <location>
        <begin position="429"/>
        <end position="560"/>
    </location>
</feature>
<dbReference type="Proteomes" id="UP000539985">
    <property type="component" value="Unassembled WGS sequence"/>
</dbReference>
<dbReference type="PANTHER" id="PTHR35149:SF1">
    <property type="entry name" value="DUF5655 DOMAIN-CONTAINING PROTEIN"/>
    <property type="match status" value="1"/>
</dbReference>
<feature type="domain" description="GmrSD restriction endonucleases N-terminal" evidence="1">
    <location>
        <begin position="11"/>
        <end position="241"/>
    </location>
</feature>
<organism evidence="3 4">
    <name type="scientific">Pseudomonas gingeri</name>
    <dbReference type="NCBI Taxonomy" id="117681"/>
    <lineage>
        <taxon>Bacteria</taxon>
        <taxon>Pseudomonadati</taxon>
        <taxon>Pseudomonadota</taxon>
        <taxon>Gammaproteobacteria</taxon>
        <taxon>Pseudomonadales</taxon>
        <taxon>Pseudomonadaceae</taxon>
        <taxon>Pseudomonas</taxon>
    </lineage>
</organism>
<evidence type="ECO:0000259" key="1">
    <source>
        <dbReference type="Pfam" id="PF03235"/>
    </source>
</evidence>
<evidence type="ECO:0000313" key="4">
    <source>
        <dbReference type="Proteomes" id="UP000539985"/>
    </source>
</evidence>
<dbReference type="Pfam" id="PF03235">
    <property type="entry name" value="GmrSD_N"/>
    <property type="match status" value="1"/>
</dbReference>
<reference evidence="3 4" key="1">
    <citation type="submission" date="2020-04" db="EMBL/GenBank/DDBJ databases">
        <title>Molecular characterization of pseudomonads from Agaricus bisporus reveal novel blotch 2 pathogens in Western Europe.</title>
        <authorList>
            <person name="Taparia T."/>
            <person name="Krijger M."/>
            <person name="Haynes E."/>
            <person name="Elpinstone J.G."/>
            <person name="Noble R."/>
            <person name="Van Der Wolf J."/>
        </authorList>
    </citation>
    <scope>NUCLEOTIDE SEQUENCE [LARGE SCALE GENOMIC DNA]</scope>
    <source>
        <strain evidence="3 4">H7001</strain>
    </source>
</reference>
<accession>A0A7Y7XE70</accession>
<dbReference type="InterPro" id="IPR004919">
    <property type="entry name" value="GmrSD_N"/>
</dbReference>
<gene>
    <name evidence="3" type="ORF">HX882_14725</name>
</gene>
<comment type="caution">
    <text evidence="3">The sequence shown here is derived from an EMBL/GenBank/DDBJ whole genome shotgun (WGS) entry which is preliminary data.</text>
</comment>
<dbReference type="AlphaFoldDB" id="A0A7Y7XE70"/>
<dbReference type="RefSeq" id="WP_177102765.1">
    <property type="nucleotide sequence ID" value="NZ_JACAQB010000007.1"/>
</dbReference>
<proteinExistence type="predicted"/>
<dbReference type="InterPro" id="IPR011089">
    <property type="entry name" value="GmrSD_C"/>
</dbReference>
<sequence length="569" mass="65291">MKNPDKISVHETFDGSVRYSAPVYQRYYVWGNEPLQALLEDIESSGDENPEQFIGATVVQDFGKKGGNQSPNEYLIIDGQQRLTTIYLLICGLVWSYLKGGMDEDALTLAQTYLSFSAGRHTGMPKLLPTVQDRRQLFNILQSEITCIEWNFKEESIDEHSSRRGISNQWENIKRQFDEDFFSETGRILKKKIEYFQERLLSKIVFIQVTLDATDDANSVFSKLNYEGVKLSLSDLIRNDIISRVTDKNRGDLNKFYESTWKPFEKAFPENSFDQYITTYSFIKFNGSVSKSRAFPELQKAWFGIDPGAIVSEMSRYADLYCALVKYAPLRGISKEVGERAHRFSLMPKTTVTWPYIVELLNASREGTAAKSHTLQCLSIVESFLVRRAVVGLEPTGLHSVFKGLWGKAGADPKKLKEKLLTGTTRCPNDQHIRETLRNGDMYSRKITKYLLIQSELHYNKENGYDNATDDFTVEHVLPQSLNAKWSTLFTKEEHKALLHTIGNLVPLTEGQNGRIKDQDWANKKVHIKGSNWKITQKVALARNWDKAQIQRRAKQFADWALKEWPDVK</sequence>
<protein>
    <submittedName>
        <fullName evidence="3">DUF262 domain-containing protein</fullName>
    </submittedName>
</protein>
<dbReference type="PANTHER" id="PTHR35149">
    <property type="entry name" value="SLL5132 PROTEIN"/>
    <property type="match status" value="1"/>
</dbReference>
<evidence type="ECO:0000313" key="3">
    <source>
        <dbReference type="EMBL" id="NWB97152.1"/>
    </source>
</evidence>
<dbReference type="Pfam" id="PF07510">
    <property type="entry name" value="GmrSD_C"/>
    <property type="match status" value="1"/>
</dbReference>
<dbReference type="EMBL" id="JACAQB010000007">
    <property type="protein sequence ID" value="NWB97152.1"/>
    <property type="molecule type" value="Genomic_DNA"/>
</dbReference>